<evidence type="ECO:0000313" key="5">
    <source>
        <dbReference type="Proteomes" id="UP001296967"/>
    </source>
</evidence>
<protein>
    <submittedName>
        <fullName evidence="4">SAM-dependent methyltransferase</fullName>
    </submittedName>
</protein>
<dbReference type="PANTHER" id="PTHR43861:SF1">
    <property type="entry name" value="TRANS-ACONITATE 2-METHYLTRANSFERASE"/>
    <property type="match status" value="1"/>
</dbReference>
<dbReference type="Proteomes" id="UP001296967">
    <property type="component" value="Unassembled WGS sequence"/>
</dbReference>
<dbReference type="AlphaFoldDB" id="A0AAJ0UI21"/>
<sequence>MRTSDTTASVAHYERHARAFFNETVGVDMIPLYQRFLPLLPAGGAILDAGCGSGRDLRAFRALGYQVTGFDASPSLVALASEHAGVPVYCLAFNDIPWRAQFDGIWACASLLHVPRAELASVLKRLATALVSGGIVYASFKYGTAEHARDDRIFTDMDEDLLADLLDESRLLAPVDVWTTADRRPGREHEHWLNLLLRTIRDPVI</sequence>
<dbReference type="GO" id="GO:0032259">
    <property type="term" value="P:methylation"/>
    <property type="evidence" value="ECO:0007669"/>
    <property type="project" value="UniProtKB-KW"/>
</dbReference>
<feature type="domain" description="Methyltransferase" evidence="3">
    <location>
        <begin position="46"/>
        <end position="134"/>
    </location>
</feature>
<dbReference type="EMBL" id="NHSF01000072">
    <property type="protein sequence ID" value="MBK5931900.1"/>
    <property type="molecule type" value="Genomic_DNA"/>
</dbReference>
<gene>
    <name evidence="4" type="ORF">CCR82_15520</name>
</gene>
<dbReference type="InterPro" id="IPR041698">
    <property type="entry name" value="Methyltransf_25"/>
</dbReference>
<dbReference type="InterPro" id="IPR029063">
    <property type="entry name" value="SAM-dependent_MTases_sf"/>
</dbReference>
<keyword evidence="2" id="KW-0808">Transferase</keyword>
<dbReference type="PANTHER" id="PTHR43861">
    <property type="entry name" value="TRANS-ACONITATE 2-METHYLTRANSFERASE-RELATED"/>
    <property type="match status" value="1"/>
</dbReference>
<reference evidence="4" key="1">
    <citation type="submission" date="2017-05" db="EMBL/GenBank/DDBJ databases">
        <authorList>
            <person name="Imhoff J.F."/>
            <person name="Rahn T."/>
            <person name="Kuenzel S."/>
            <person name="Neulinger S.C."/>
        </authorList>
    </citation>
    <scope>NUCLEOTIDE SEQUENCE</scope>
    <source>
        <strain evidence="4">DSM 4395</strain>
    </source>
</reference>
<dbReference type="GO" id="GO:0008168">
    <property type="term" value="F:methyltransferase activity"/>
    <property type="evidence" value="ECO:0007669"/>
    <property type="project" value="UniProtKB-KW"/>
</dbReference>
<organism evidence="4 5">
    <name type="scientific">Halochromatium salexigens</name>
    <name type="common">Chromatium salexigens</name>
    <dbReference type="NCBI Taxonomy" id="49447"/>
    <lineage>
        <taxon>Bacteria</taxon>
        <taxon>Pseudomonadati</taxon>
        <taxon>Pseudomonadota</taxon>
        <taxon>Gammaproteobacteria</taxon>
        <taxon>Chromatiales</taxon>
        <taxon>Chromatiaceae</taxon>
        <taxon>Halochromatium</taxon>
    </lineage>
</organism>
<reference evidence="4" key="2">
    <citation type="journal article" date="2020" name="Microorganisms">
        <title>Osmotic Adaptation and Compatible Solute Biosynthesis of Phototrophic Bacteria as Revealed from Genome Analyses.</title>
        <authorList>
            <person name="Imhoff J.F."/>
            <person name="Rahn T."/>
            <person name="Kunzel S."/>
            <person name="Keller A."/>
            <person name="Neulinger S.C."/>
        </authorList>
    </citation>
    <scope>NUCLEOTIDE SEQUENCE</scope>
    <source>
        <strain evidence="4">DSM 4395</strain>
    </source>
</reference>
<evidence type="ECO:0000256" key="1">
    <source>
        <dbReference type="ARBA" id="ARBA00022603"/>
    </source>
</evidence>
<keyword evidence="5" id="KW-1185">Reference proteome</keyword>
<name>A0AAJ0UI21_HALSE</name>
<dbReference type="SUPFAM" id="SSF53335">
    <property type="entry name" value="S-adenosyl-L-methionine-dependent methyltransferases"/>
    <property type="match status" value="1"/>
</dbReference>
<comment type="caution">
    <text evidence="4">The sequence shown here is derived from an EMBL/GenBank/DDBJ whole genome shotgun (WGS) entry which is preliminary data.</text>
</comment>
<accession>A0AAJ0UI21</accession>
<dbReference type="Gene3D" id="3.40.50.150">
    <property type="entry name" value="Vaccinia Virus protein VP39"/>
    <property type="match status" value="1"/>
</dbReference>
<dbReference type="RefSeq" id="WP_201246738.1">
    <property type="nucleotide sequence ID" value="NZ_NHSF01000072.1"/>
</dbReference>
<dbReference type="CDD" id="cd02440">
    <property type="entry name" value="AdoMet_MTases"/>
    <property type="match status" value="1"/>
</dbReference>
<proteinExistence type="predicted"/>
<evidence type="ECO:0000259" key="3">
    <source>
        <dbReference type="Pfam" id="PF13649"/>
    </source>
</evidence>
<keyword evidence="1 4" id="KW-0489">Methyltransferase</keyword>
<evidence type="ECO:0000256" key="2">
    <source>
        <dbReference type="ARBA" id="ARBA00022679"/>
    </source>
</evidence>
<dbReference type="Pfam" id="PF13649">
    <property type="entry name" value="Methyltransf_25"/>
    <property type="match status" value="1"/>
</dbReference>
<evidence type="ECO:0000313" key="4">
    <source>
        <dbReference type="EMBL" id="MBK5931900.1"/>
    </source>
</evidence>